<keyword evidence="2" id="KW-0238">DNA-binding</keyword>
<reference evidence="9 10" key="1">
    <citation type="submission" date="2016-07" db="EMBL/GenBank/DDBJ databases">
        <title>Acinetobacter sp. ANC 4603.</title>
        <authorList>
            <person name="Radolfova-Krizova L."/>
            <person name="Nemec A."/>
        </authorList>
    </citation>
    <scope>NUCLEOTIDE SEQUENCE [LARGE SCALE GENOMIC DNA]</scope>
    <source>
        <strain evidence="9 10">ANC 4603</strain>
    </source>
</reference>
<dbReference type="AlphaFoldDB" id="A0A1C3CU08"/>
<dbReference type="InterPro" id="IPR050707">
    <property type="entry name" value="HTH_MetabolicPath_Reg"/>
</dbReference>
<organism evidence="9 10">
    <name type="scientific">Acinetobacter celticus</name>
    <dbReference type="NCBI Taxonomy" id="1891224"/>
    <lineage>
        <taxon>Bacteria</taxon>
        <taxon>Pseudomonadati</taxon>
        <taxon>Pseudomonadota</taxon>
        <taxon>Gammaproteobacteria</taxon>
        <taxon>Moraxellales</taxon>
        <taxon>Moraxellaceae</taxon>
        <taxon>Acinetobacter</taxon>
    </lineage>
</organism>
<dbReference type="InterPro" id="IPR036388">
    <property type="entry name" value="WH-like_DNA-bd_sf"/>
</dbReference>
<dbReference type="Proteomes" id="UP000186553">
    <property type="component" value="Unassembled WGS sequence"/>
</dbReference>
<keyword evidence="1" id="KW-0805">Transcription regulation</keyword>
<comment type="caution">
    <text evidence="9">The sequence shown here is derived from an EMBL/GenBank/DDBJ whole genome shotgun (WGS) entry which is preliminary data.</text>
</comment>
<dbReference type="Gene3D" id="1.10.10.10">
    <property type="entry name" value="Winged helix-like DNA-binding domain superfamily/Winged helix DNA-binding domain"/>
    <property type="match status" value="1"/>
</dbReference>
<dbReference type="OrthoDB" id="31778at2"/>
<dbReference type="PROSITE" id="PS51078">
    <property type="entry name" value="ICLR_ED"/>
    <property type="match status" value="1"/>
</dbReference>
<gene>
    <name evidence="9" type="ORF">BBP83_12055</name>
</gene>
<keyword evidence="10" id="KW-1185">Reference proteome</keyword>
<feature type="coiled-coil region" evidence="6">
    <location>
        <begin position="227"/>
        <end position="254"/>
    </location>
</feature>
<feature type="domain" description="IclR-ED" evidence="8">
    <location>
        <begin position="67"/>
        <end position="250"/>
    </location>
</feature>
<dbReference type="GO" id="GO:0045892">
    <property type="term" value="P:negative regulation of DNA-templated transcription"/>
    <property type="evidence" value="ECO:0007669"/>
    <property type="project" value="TreeGrafter"/>
</dbReference>
<evidence type="ECO:0000313" key="9">
    <source>
        <dbReference type="EMBL" id="ODA12199.1"/>
    </source>
</evidence>
<dbReference type="GO" id="GO:0003700">
    <property type="term" value="F:DNA-binding transcription factor activity"/>
    <property type="evidence" value="ECO:0007669"/>
    <property type="project" value="TreeGrafter"/>
</dbReference>
<evidence type="ECO:0000256" key="6">
    <source>
        <dbReference type="SAM" id="Coils"/>
    </source>
</evidence>
<dbReference type="STRING" id="1891224.BBP83_12055"/>
<dbReference type="SUPFAM" id="SSF55781">
    <property type="entry name" value="GAF domain-like"/>
    <property type="match status" value="1"/>
</dbReference>
<evidence type="ECO:0000256" key="4">
    <source>
        <dbReference type="ARBA" id="ARBA00040379"/>
    </source>
</evidence>
<evidence type="ECO:0000259" key="7">
    <source>
        <dbReference type="PROSITE" id="PS51077"/>
    </source>
</evidence>
<dbReference type="GO" id="GO:0003677">
    <property type="term" value="F:DNA binding"/>
    <property type="evidence" value="ECO:0007669"/>
    <property type="project" value="UniProtKB-KW"/>
</dbReference>
<protein>
    <recommendedName>
        <fullName evidence="4">HTH-type transcriptional repressor AllR</fullName>
    </recommendedName>
    <alternativeName>
        <fullName evidence="5">Negative regulator of allantoin and glyoxylate utilization operons</fullName>
    </alternativeName>
</protein>
<dbReference type="InterPro" id="IPR005471">
    <property type="entry name" value="Tscrpt_reg_IclR_N"/>
</dbReference>
<proteinExistence type="predicted"/>
<dbReference type="Pfam" id="PF01614">
    <property type="entry name" value="IclR_C"/>
    <property type="match status" value="1"/>
</dbReference>
<feature type="domain" description="HTH iclR-type" evidence="7">
    <location>
        <begin position="3"/>
        <end position="66"/>
    </location>
</feature>
<dbReference type="PANTHER" id="PTHR30136:SF24">
    <property type="entry name" value="HTH-TYPE TRANSCRIPTIONAL REPRESSOR ALLR"/>
    <property type="match status" value="1"/>
</dbReference>
<dbReference type="PROSITE" id="PS51077">
    <property type="entry name" value="HTH_ICLR"/>
    <property type="match status" value="1"/>
</dbReference>
<dbReference type="PANTHER" id="PTHR30136">
    <property type="entry name" value="HELIX-TURN-HELIX TRANSCRIPTIONAL REGULATOR, ICLR FAMILY"/>
    <property type="match status" value="1"/>
</dbReference>
<dbReference type="SUPFAM" id="SSF46785">
    <property type="entry name" value="Winged helix' DNA-binding domain"/>
    <property type="match status" value="1"/>
</dbReference>
<name>A0A1C3CU08_9GAMM</name>
<dbReference type="Gene3D" id="3.30.450.40">
    <property type="match status" value="1"/>
</dbReference>
<keyword evidence="3" id="KW-0804">Transcription</keyword>
<keyword evidence="6" id="KW-0175">Coiled coil</keyword>
<dbReference type="InterPro" id="IPR014757">
    <property type="entry name" value="Tscrpt_reg_IclR_C"/>
</dbReference>
<dbReference type="EMBL" id="MBDL01000012">
    <property type="protein sequence ID" value="ODA12199.1"/>
    <property type="molecule type" value="Genomic_DNA"/>
</dbReference>
<dbReference type="RefSeq" id="WP_068889279.1">
    <property type="nucleotide sequence ID" value="NZ_CBCRUU010000008.1"/>
</dbReference>
<dbReference type="InterPro" id="IPR029016">
    <property type="entry name" value="GAF-like_dom_sf"/>
</dbReference>
<sequence>MALSSFGKILTVLDLFSLSRSVINVDIISDELNLSKPTSYRYLKELVSAELLQRLSGTSGDYVLGSKIAVLDYISRTTDPLVQISTPFMQDIVERTEFSCLLTHLNYDSCIDLHDEVFKNSLLLSYGRGCPRPVYAGSSAKIMLAHLPKQQMLDYYRRYAPQLAQIDFANNETDFLIRMKKIKKQGYYFSNGELDPNIAGLSVPVKFSSKEPSLALTLLASKNRFEFVNLQKLIEILQENAHLIEKKLMTLSDNLETQSFSRI</sequence>
<accession>A0A1C3CU08</accession>
<evidence type="ECO:0000256" key="2">
    <source>
        <dbReference type="ARBA" id="ARBA00023125"/>
    </source>
</evidence>
<evidence type="ECO:0000256" key="3">
    <source>
        <dbReference type="ARBA" id="ARBA00023163"/>
    </source>
</evidence>
<evidence type="ECO:0000313" key="10">
    <source>
        <dbReference type="Proteomes" id="UP000186553"/>
    </source>
</evidence>
<evidence type="ECO:0000259" key="8">
    <source>
        <dbReference type="PROSITE" id="PS51078"/>
    </source>
</evidence>
<evidence type="ECO:0000256" key="1">
    <source>
        <dbReference type="ARBA" id="ARBA00023015"/>
    </source>
</evidence>
<dbReference type="InterPro" id="IPR036390">
    <property type="entry name" value="WH_DNA-bd_sf"/>
</dbReference>
<evidence type="ECO:0000256" key="5">
    <source>
        <dbReference type="ARBA" id="ARBA00042627"/>
    </source>
</evidence>